<keyword evidence="9" id="KW-1015">Disulfide bond</keyword>
<evidence type="ECO:0000256" key="3">
    <source>
        <dbReference type="ARBA" id="ARBA00022475"/>
    </source>
</evidence>
<feature type="chain" id="PRO_5042050385" evidence="15">
    <location>
        <begin position="24"/>
        <end position="1809"/>
    </location>
</feature>
<dbReference type="InterPro" id="IPR046800">
    <property type="entry name" value="Plexin_RBD"/>
</dbReference>
<dbReference type="EMBL" id="JARQWQ010000115">
    <property type="protein sequence ID" value="KAK2550072.1"/>
    <property type="molecule type" value="Genomic_DNA"/>
</dbReference>
<dbReference type="Pfam" id="PF01403">
    <property type="entry name" value="Sema"/>
    <property type="match status" value="1"/>
</dbReference>
<dbReference type="Proteomes" id="UP001249851">
    <property type="component" value="Unassembled WGS sequence"/>
</dbReference>
<reference evidence="17" key="1">
    <citation type="journal article" date="2023" name="G3 (Bethesda)">
        <title>Whole genome assembly and annotation of the endangered Caribbean coral Acropora cervicornis.</title>
        <authorList>
            <person name="Selwyn J.D."/>
            <person name="Vollmer S.V."/>
        </authorList>
    </citation>
    <scope>NUCLEOTIDE SEQUENCE</scope>
    <source>
        <strain evidence="17">K2</strain>
    </source>
</reference>
<organism evidence="17 18">
    <name type="scientific">Acropora cervicornis</name>
    <name type="common">Staghorn coral</name>
    <dbReference type="NCBI Taxonomy" id="6130"/>
    <lineage>
        <taxon>Eukaryota</taxon>
        <taxon>Metazoa</taxon>
        <taxon>Cnidaria</taxon>
        <taxon>Anthozoa</taxon>
        <taxon>Hexacorallia</taxon>
        <taxon>Scleractinia</taxon>
        <taxon>Astrocoeniina</taxon>
        <taxon>Acroporidae</taxon>
        <taxon>Acropora</taxon>
    </lineage>
</organism>
<keyword evidence="7 14" id="KW-1133">Transmembrane helix</keyword>
<sequence length="1809" mass="202283">MDITAMLVLALIMFSSFPCSLYGKSHELKLSDDLVNMDFDNITGNIFVGGKNVLLKLSPSLVVLNRISTGPELDYINCPVGECDGQEANNTNKVLLVYYHNRTKRFLVTCGSIKHGQCQLRNIDSLKIESRKNSVVSNSPLPAVAIIAPVQQKHALYVGTSWDDKYNKDGLAVMPKLSVSTRNIDGKNSFELSANAAFDGYSFLQFTDGDYNYRVKYIYGFSSGNFNYFVTVQETTESFAKRFEPKVLKSFITRICQQDISYKFYVELPLECKSRGRSFNIAQSGYLTKPGGWYYKFSSLQASDDVLVVTFFESTTGWEVGPSQNSVICLYPVKEINKAMASDQQKCVNSTYEKLGLRLGLPWLAGGNEACSNKGSLRITPEYCPIKTSENNDYNPYRGKESLCKDAILEYSNGTLTAVTAMPYHNDTVIFVGTYKGQLLKLSVRDGTRKVEPYKKLMIGTMEVRQIKLSADFKYLMVLSVDKVTKVPVEDQCNLSSTCRDCAQLNNPFCGWCTLHNKCSRREQCHQVEVHPFHFSTNESDCVQFTSVTPDKIPLGLSVTTLNLSLSNLPPSNSYKCYINKKERPSQMIDHGFLQCSTPPGSELPSVSSETGDVFVDLELFSMESNQFFIRTKVAFYSCPAIQRCRHCAEGRYDCSWCTYLQKCTNDGTTDCPGEYIHPVQKDTISSSGCPLLKANTVRLIPVGIETNITIPGQNLPLSKSGASYKCNINIDGRTETTDAIRTSSSQLICSPKQYSYTGNVERKLVGFAVTFINEEVLVPDSFTAYLYKCWVSRKDCSTCHSDVIAEPALRCGWCRESTPSCVVKDACVGDNKWIPSTSDCLTTPNITKVWPLAGPLRGGTEVEIQGYDLGKKFADIRNSVTVAGHPCYPDHKKYQPSKRIVCNTSLSVEDDFGPVVVTVSGFKGKSTQMFYYRNPEPQDFNPKKGPQSGGTNVTITGHKMDTGRFITVQVAGRPCKFNRTRVSDSSVSCITSPPPSRIRRLANGSTGVIISFDGFTPAGPEDSFVYTPDPTITAIKPDIIFLGGGLELRISGTYLDSIQKPKIYIIFPSSNGSQTTAVQECHAISSSLMTCRAPRIPVMAENVSQVVAAFKLDGLSFESNNTKLTVVPNPRFEKFERVYVLQGNSLILQAVNLEVTLRNQIIVTVGVLRCDITSIDKNQLVCLAPLKKDQTIHPTDDLYAVEVDIGFLNFPIGKLKYDKEETEGIPLIVWIGVGVGIAVALIIFIVVICWCRRSRRKQKEHFKSLELQLNNLESKVARECRDAFAELQTDVTDLTSDLSLSGMPILDFKTYALHVLFPGLDDHPVVHNKAFLGENWEKGLRQFSQLIFNKKFVLVFIRTLESQNTFQMKDRCNVASLLMVALQGKMEYATEILKDLLCELIRKSVAKSHPKLLLRRTEAVAEKMLTNWLAFSMYDFLKNEAGEALFMLFKAVKQQTEKGPVDAVTGEARYSLSEDKLLRQAVDFKPLNVRVSFDGNPAVTVMLLDCDTITQAKSKILDVIFKNSPFSSRPQEDALGLEWDQSSGRVLPLRDDDSQSLIDGEWRKINTLRHYQVTENASFRLVTGQRYFYSSTDSGLNKKNLLRVGFSPGGSYSPLAVGTLQQFVDRLFHTVFMRYRRGGSSLPPVVKFLFDLLDAQAKELNLTDPEVLHTWKNNSLPLRFWINTIKNPNFIFDVCKSAIVDSCLSVVAQDSPSNKLLYAREIPGYRQEVERFYSDIQASPALTPQELSAFLADVSKEHGQEFNADHALQELYEYVKRYQDQLQEALEESELSSLASKLEHVIATISDD</sequence>
<feature type="transmembrane region" description="Helical" evidence="14">
    <location>
        <begin position="1228"/>
        <end position="1252"/>
    </location>
</feature>
<evidence type="ECO:0000313" key="17">
    <source>
        <dbReference type="EMBL" id="KAK2550072.1"/>
    </source>
</evidence>
<dbReference type="InterPro" id="IPR002909">
    <property type="entry name" value="IPT_dom"/>
</dbReference>
<dbReference type="SUPFAM" id="SSF103575">
    <property type="entry name" value="Plexin repeat"/>
    <property type="match status" value="1"/>
</dbReference>
<dbReference type="InterPro" id="IPR015943">
    <property type="entry name" value="WD40/YVTN_repeat-like_dom_sf"/>
</dbReference>
<dbReference type="SUPFAM" id="SSF101912">
    <property type="entry name" value="Sema domain"/>
    <property type="match status" value="1"/>
</dbReference>
<dbReference type="SUPFAM" id="SSF48350">
    <property type="entry name" value="GTPase activation domain, GAP"/>
    <property type="match status" value="1"/>
</dbReference>
<keyword evidence="18" id="KW-1185">Reference proteome</keyword>
<dbReference type="CDD" id="cd14688">
    <property type="entry name" value="bZIP_YAP"/>
    <property type="match status" value="1"/>
</dbReference>
<dbReference type="SMART" id="SM00429">
    <property type="entry name" value="IPT"/>
    <property type="match status" value="3"/>
</dbReference>
<dbReference type="CDD" id="cd12205">
    <property type="entry name" value="RasGAP_plexin"/>
    <property type="match status" value="1"/>
</dbReference>
<dbReference type="Pfam" id="PF17960">
    <property type="entry name" value="TIG_plexin"/>
    <property type="match status" value="1"/>
</dbReference>
<evidence type="ECO:0000259" key="16">
    <source>
        <dbReference type="PROSITE" id="PS51004"/>
    </source>
</evidence>
<dbReference type="PROSITE" id="PS51004">
    <property type="entry name" value="SEMA"/>
    <property type="match status" value="1"/>
</dbReference>
<proteinExistence type="inferred from homology"/>
<keyword evidence="5 15" id="KW-0732">Signal</keyword>
<dbReference type="InterPro" id="IPR014756">
    <property type="entry name" value="Ig_E-set"/>
</dbReference>
<evidence type="ECO:0000256" key="8">
    <source>
        <dbReference type="ARBA" id="ARBA00023136"/>
    </source>
</evidence>
<dbReference type="Pfam" id="PF01437">
    <property type="entry name" value="PSI"/>
    <property type="match status" value="1"/>
</dbReference>
<dbReference type="CDD" id="cd11236">
    <property type="entry name" value="Sema_plexin_like"/>
    <property type="match status" value="1"/>
</dbReference>
<dbReference type="GO" id="GO:0030334">
    <property type="term" value="P:regulation of cell migration"/>
    <property type="evidence" value="ECO:0007669"/>
    <property type="project" value="TreeGrafter"/>
</dbReference>
<dbReference type="GO" id="GO:0005886">
    <property type="term" value="C:plasma membrane"/>
    <property type="evidence" value="ECO:0007669"/>
    <property type="project" value="UniProtKB-SubCell"/>
</dbReference>
<evidence type="ECO:0000256" key="9">
    <source>
        <dbReference type="ARBA" id="ARBA00023157"/>
    </source>
</evidence>
<dbReference type="GO" id="GO:0002116">
    <property type="term" value="C:semaphorin receptor complex"/>
    <property type="evidence" value="ECO:0007669"/>
    <property type="project" value="TreeGrafter"/>
</dbReference>
<comment type="subcellular location">
    <subcellularLocation>
        <location evidence="1">Cell membrane</location>
        <topology evidence="1">Single-pass type I membrane protein</topology>
    </subcellularLocation>
</comment>
<evidence type="ECO:0000256" key="1">
    <source>
        <dbReference type="ARBA" id="ARBA00004251"/>
    </source>
</evidence>
<comment type="similarity">
    <text evidence="2">Belongs to the plexin family.</text>
</comment>
<dbReference type="InterPro" id="IPR013783">
    <property type="entry name" value="Ig-like_fold"/>
</dbReference>
<comment type="caution">
    <text evidence="12">Lacks conserved residue(s) required for the propagation of feature annotation.</text>
</comment>
<dbReference type="SUPFAM" id="SSF81296">
    <property type="entry name" value="E set domains"/>
    <property type="match status" value="3"/>
</dbReference>
<dbReference type="InterPro" id="IPR041019">
    <property type="entry name" value="TIG1_plexin"/>
</dbReference>
<dbReference type="GO" id="GO:0017154">
    <property type="term" value="F:semaphorin receptor activity"/>
    <property type="evidence" value="ECO:0007669"/>
    <property type="project" value="InterPro"/>
</dbReference>
<keyword evidence="6" id="KW-0677">Repeat</keyword>
<evidence type="ECO:0000256" key="6">
    <source>
        <dbReference type="ARBA" id="ARBA00022737"/>
    </source>
</evidence>
<accession>A0AAD9PVT2</accession>
<evidence type="ECO:0000256" key="12">
    <source>
        <dbReference type="PROSITE-ProRule" id="PRU00352"/>
    </source>
</evidence>
<gene>
    <name evidence="17" type="ORF">P5673_029256</name>
</gene>
<dbReference type="SMART" id="SM00423">
    <property type="entry name" value="PSI"/>
    <property type="match status" value="3"/>
</dbReference>
<evidence type="ECO:0000256" key="10">
    <source>
        <dbReference type="ARBA" id="ARBA00023170"/>
    </source>
</evidence>
<comment type="caution">
    <text evidence="17">The sequence shown here is derived from an EMBL/GenBank/DDBJ whole genome shotgun (WGS) entry which is preliminary data.</text>
</comment>
<dbReference type="InterPro" id="IPR002165">
    <property type="entry name" value="Plexin_repeat"/>
</dbReference>
<dbReference type="FunFam" id="2.60.40.10:FF:000203">
    <property type="entry name" value="Plexin B2"/>
    <property type="match status" value="1"/>
</dbReference>
<dbReference type="InterPro" id="IPR008936">
    <property type="entry name" value="Rho_GTPase_activation_prot"/>
</dbReference>
<dbReference type="InterPro" id="IPR036352">
    <property type="entry name" value="Semap_dom_sf"/>
</dbReference>
<evidence type="ECO:0000256" key="15">
    <source>
        <dbReference type="SAM" id="SignalP"/>
    </source>
</evidence>
<dbReference type="InterPro" id="IPR031148">
    <property type="entry name" value="Plexin"/>
</dbReference>
<name>A0AAD9PVT2_ACRCE</name>
<dbReference type="InterPro" id="IPR001627">
    <property type="entry name" value="Semap_dom"/>
</dbReference>
<dbReference type="Gene3D" id="2.60.40.10">
    <property type="entry name" value="Immunoglobulins"/>
    <property type="match status" value="4"/>
</dbReference>
<keyword evidence="10" id="KW-0675">Receptor</keyword>
<dbReference type="PANTHER" id="PTHR22625">
    <property type="entry name" value="PLEXIN"/>
    <property type="match status" value="1"/>
</dbReference>
<dbReference type="Pfam" id="PF20170">
    <property type="entry name" value="Plexin_RBD"/>
    <property type="match status" value="1"/>
</dbReference>
<reference evidence="17" key="2">
    <citation type="journal article" date="2023" name="Science">
        <title>Genomic signatures of disease resistance in endangered staghorn corals.</title>
        <authorList>
            <person name="Vollmer S.V."/>
            <person name="Selwyn J.D."/>
            <person name="Despard B.A."/>
            <person name="Roesel C.L."/>
        </authorList>
    </citation>
    <scope>NUCLEOTIDE SEQUENCE</scope>
    <source>
        <strain evidence="17">K2</strain>
    </source>
</reference>
<feature type="domain" description="Sema" evidence="16">
    <location>
        <begin position="9"/>
        <end position="489"/>
    </location>
</feature>
<evidence type="ECO:0000256" key="11">
    <source>
        <dbReference type="ARBA" id="ARBA00023180"/>
    </source>
</evidence>
<dbReference type="InterPro" id="IPR016201">
    <property type="entry name" value="PSI"/>
</dbReference>
<dbReference type="InterPro" id="IPR041362">
    <property type="entry name" value="TIG2_plexin"/>
</dbReference>
<dbReference type="Pfam" id="PF08337">
    <property type="entry name" value="Plexin_cytopl"/>
    <property type="match status" value="1"/>
</dbReference>
<evidence type="ECO:0000256" key="7">
    <source>
        <dbReference type="ARBA" id="ARBA00022989"/>
    </source>
</evidence>
<evidence type="ECO:0000256" key="5">
    <source>
        <dbReference type="ARBA" id="ARBA00022729"/>
    </source>
</evidence>
<feature type="signal peptide" evidence="15">
    <location>
        <begin position="1"/>
        <end position="23"/>
    </location>
</feature>
<keyword evidence="11" id="KW-0325">Glycoprotein</keyword>
<dbReference type="PANTHER" id="PTHR22625:SF70">
    <property type="entry name" value="PLEXIN A, ISOFORM A"/>
    <property type="match status" value="1"/>
</dbReference>
<dbReference type="Pfam" id="PF18020">
    <property type="entry name" value="TIG_2"/>
    <property type="match status" value="1"/>
</dbReference>
<keyword evidence="8 14" id="KW-0472">Membrane</keyword>
<evidence type="ECO:0000256" key="2">
    <source>
        <dbReference type="ARBA" id="ARBA00010297"/>
    </source>
</evidence>
<evidence type="ECO:0000256" key="4">
    <source>
        <dbReference type="ARBA" id="ARBA00022692"/>
    </source>
</evidence>
<dbReference type="Gene3D" id="2.130.10.10">
    <property type="entry name" value="YVTN repeat-like/Quinoprotein amine dehydrogenase"/>
    <property type="match status" value="1"/>
</dbReference>
<feature type="coiled-coil region" evidence="13">
    <location>
        <begin position="1256"/>
        <end position="1283"/>
    </location>
</feature>
<evidence type="ECO:0000256" key="13">
    <source>
        <dbReference type="SAM" id="Coils"/>
    </source>
</evidence>
<evidence type="ECO:0000313" key="18">
    <source>
        <dbReference type="Proteomes" id="UP001249851"/>
    </source>
</evidence>
<protein>
    <submittedName>
        <fullName evidence="17">Plexin-A4</fullName>
    </submittedName>
</protein>
<keyword evidence="3" id="KW-1003">Cell membrane</keyword>
<dbReference type="Gene3D" id="3.10.20.90">
    <property type="entry name" value="Phosphatidylinositol 3-kinase Catalytic Subunit, Chain A, domain 1"/>
    <property type="match status" value="1"/>
</dbReference>
<dbReference type="Pfam" id="PF01833">
    <property type="entry name" value="TIG"/>
    <property type="match status" value="3"/>
</dbReference>
<dbReference type="Gene3D" id="1.10.506.10">
    <property type="entry name" value="GTPase Activation - p120gap, domain 1"/>
    <property type="match status" value="1"/>
</dbReference>
<dbReference type="InterPro" id="IPR013548">
    <property type="entry name" value="Plexin_cytoplasmic_RasGAP_dom"/>
</dbReference>
<dbReference type="SMART" id="SM00630">
    <property type="entry name" value="Sema"/>
    <property type="match status" value="1"/>
</dbReference>
<evidence type="ECO:0000256" key="14">
    <source>
        <dbReference type="SAM" id="Phobius"/>
    </source>
</evidence>
<keyword evidence="13" id="KW-0175">Coiled coil</keyword>
<keyword evidence="4 14" id="KW-0812">Transmembrane</keyword>